<name>A0A174WY48_PARDI</name>
<dbReference type="AlphaFoldDB" id="A0A174WY48"/>
<dbReference type="Proteomes" id="UP000450599">
    <property type="component" value="Unassembled WGS sequence"/>
</dbReference>
<evidence type="ECO:0000313" key="7">
    <source>
        <dbReference type="Proteomes" id="UP000095332"/>
    </source>
</evidence>
<evidence type="ECO:0000313" key="6">
    <source>
        <dbReference type="EMBL" id="QJE27196.1"/>
    </source>
</evidence>
<dbReference type="EMBL" id="WKMX01000020">
    <property type="protein sequence ID" value="MRZ08197.1"/>
    <property type="molecule type" value="Genomic_DNA"/>
</dbReference>
<dbReference type="EMBL" id="CZBM01000019">
    <property type="protein sequence ID" value="CUQ52233.1"/>
    <property type="molecule type" value="Genomic_DNA"/>
</dbReference>
<feature type="transmembrane region" description="Helical" evidence="2">
    <location>
        <begin position="54"/>
        <end position="74"/>
    </location>
</feature>
<protein>
    <submittedName>
        <fullName evidence="3">Uncharacterized protein</fullName>
    </submittedName>
</protein>
<evidence type="ECO:0000313" key="5">
    <source>
        <dbReference type="EMBL" id="MRZ08197.1"/>
    </source>
</evidence>
<feature type="transmembrane region" description="Helical" evidence="2">
    <location>
        <begin position="25"/>
        <end position="48"/>
    </location>
</feature>
<evidence type="ECO:0000313" key="4">
    <source>
        <dbReference type="EMBL" id="MRY86299.1"/>
    </source>
</evidence>
<proteinExistence type="predicted"/>
<evidence type="ECO:0000256" key="2">
    <source>
        <dbReference type="SAM" id="Phobius"/>
    </source>
</evidence>
<reference evidence="3 7" key="1">
    <citation type="submission" date="2015-09" db="EMBL/GenBank/DDBJ databases">
        <authorList>
            <consortium name="Pathogen Informatics"/>
        </authorList>
    </citation>
    <scope>NUCLEOTIDE SEQUENCE [LARGE SCALE GENOMIC DNA]</scope>
    <source>
        <strain evidence="3 7">2789STDY5834948</strain>
    </source>
</reference>
<evidence type="ECO:0000313" key="10">
    <source>
        <dbReference type="Proteomes" id="UP000501982"/>
    </source>
</evidence>
<keyword evidence="2" id="KW-0812">Transmembrane</keyword>
<dbReference type="EMBL" id="CP051672">
    <property type="protein sequence ID" value="QJE27196.1"/>
    <property type="molecule type" value="Genomic_DNA"/>
</dbReference>
<evidence type="ECO:0000313" key="9">
    <source>
        <dbReference type="Proteomes" id="UP000471216"/>
    </source>
</evidence>
<dbReference type="Proteomes" id="UP000095332">
    <property type="component" value="Unassembled WGS sequence"/>
</dbReference>
<evidence type="ECO:0000313" key="8">
    <source>
        <dbReference type="Proteomes" id="UP000450599"/>
    </source>
</evidence>
<accession>A0A174WY48</accession>
<keyword evidence="2" id="KW-0472">Membrane</keyword>
<reference evidence="6 10" key="3">
    <citation type="submission" date="2020-04" db="EMBL/GenBank/DDBJ databases">
        <title>Complete Genomes and Methylome analysis of CBBP consortium that reverse antibiotic-induced susceptibility to vancomycin-resistant Enterococcus faecium infection.</title>
        <authorList>
            <person name="Fomenkov A."/>
            <person name="Zhang Z."/>
            <person name="Pamer E."/>
            <person name="Roberts R.J."/>
        </authorList>
    </citation>
    <scope>NUCLEOTIDE SEQUENCE [LARGE SCALE GENOMIC DNA]</scope>
    <source>
        <strain evidence="10">CBBP</strain>
        <strain evidence="6">CBBP-1</strain>
    </source>
</reference>
<dbReference type="EMBL" id="WKMW01000022">
    <property type="protein sequence ID" value="MRY86299.1"/>
    <property type="molecule type" value="Genomic_DNA"/>
</dbReference>
<feature type="region of interest" description="Disordered" evidence="1">
    <location>
        <begin position="1"/>
        <end position="20"/>
    </location>
</feature>
<evidence type="ECO:0000313" key="3">
    <source>
        <dbReference type="EMBL" id="CUQ52233.1"/>
    </source>
</evidence>
<keyword evidence="2" id="KW-1133">Transmembrane helix</keyword>
<evidence type="ECO:0000256" key="1">
    <source>
        <dbReference type="SAM" id="MobiDB-lite"/>
    </source>
</evidence>
<sequence>MGNWNETQEKKKETKEKDKARKDKLAVFFFNLAQVSFTILVLGLLITLTKEELYNNYFLMLLSLFGIVLTILFARIGNNILK</sequence>
<feature type="compositionally biased region" description="Basic and acidic residues" evidence="1">
    <location>
        <begin position="7"/>
        <end position="20"/>
    </location>
</feature>
<gene>
    <name evidence="3" type="ORF">ERS852560_03731</name>
    <name evidence="5" type="ORF">GKD54_18720</name>
    <name evidence="4" type="ORF">GKD58_18960</name>
    <name evidence="6" type="ORF">HHO38_02110</name>
</gene>
<dbReference type="Proteomes" id="UP000471216">
    <property type="component" value="Unassembled WGS sequence"/>
</dbReference>
<reference evidence="8 9" key="2">
    <citation type="journal article" date="2019" name="Nat. Med.">
        <title>A library of human gut bacterial isolates paired with longitudinal multiomics data enables mechanistic microbiome research.</title>
        <authorList>
            <person name="Poyet M."/>
            <person name="Groussin M."/>
            <person name="Gibbons S.M."/>
            <person name="Avila-Pacheco J."/>
            <person name="Jiang X."/>
            <person name="Kearney S.M."/>
            <person name="Perrotta A.R."/>
            <person name="Berdy B."/>
            <person name="Zhao S."/>
            <person name="Lieberman T.D."/>
            <person name="Swanson P.K."/>
            <person name="Smith M."/>
            <person name="Roesemann S."/>
            <person name="Alexander J.E."/>
            <person name="Rich S.A."/>
            <person name="Livny J."/>
            <person name="Vlamakis H."/>
            <person name="Clish C."/>
            <person name="Bullock K."/>
            <person name="Deik A."/>
            <person name="Scott J."/>
            <person name="Pierce K.A."/>
            <person name="Xavier R.J."/>
            <person name="Alm E.J."/>
        </authorList>
    </citation>
    <scope>NUCLEOTIDE SEQUENCE [LARGE SCALE GENOMIC DNA]</scope>
    <source>
        <strain evidence="5 9">BIOML-A10</strain>
        <strain evidence="4 8">BIOML-A11</strain>
    </source>
</reference>
<organism evidence="3 7">
    <name type="scientific">Parabacteroides distasonis</name>
    <dbReference type="NCBI Taxonomy" id="823"/>
    <lineage>
        <taxon>Bacteria</taxon>
        <taxon>Pseudomonadati</taxon>
        <taxon>Bacteroidota</taxon>
        <taxon>Bacteroidia</taxon>
        <taxon>Bacteroidales</taxon>
        <taxon>Tannerellaceae</taxon>
        <taxon>Parabacteroides</taxon>
    </lineage>
</organism>
<dbReference type="Proteomes" id="UP000501982">
    <property type="component" value="Chromosome"/>
</dbReference>
<dbReference type="RefSeq" id="WP_008771798.1">
    <property type="nucleotide sequence ID" value="NZ_CAJSZN010000002.1"/>
</dbReference>